<gene>
    <name evidence="2" type="ORF">VZ94_06085</name>
</gene>
<reference evidence="3" key="1">
    <citation type="submission" date="2015-03" db="EMBL/GenBank/DDBJ databases">
        <title>Draft genome sequence of a novel methanotroph (Sn10-6) isolated from flooded ricefield rhizosphere in India.</title>
        <authorList>
            <person name="Pandit P.S."/>
            <person name="Pore S.D."/>
            <person name="Arora P."/>
            <person name="Kapse N.G."/>
            <person name="Dhakephalkar P.K."/>
            <person name="Rahalkar M.C."/>
        </authorList>
    </citation>
    <scope>NUCLEOTIDE SEQUENCE [LARGE SCALE GENOMIC DNA]</scope>
    <source>
        <strain evidence="3">Sn10-6</strain>
    </source>
</reference>
<protein>
    <submittedName>
        <fullName evidence="2">Uncharacterized protein</fullName>
    </submittedName>
</protein>
<dbReference type="EMBL" id="LAJX01000052">
    <property type="protein sequence ID" value="KJV07225.1"/>
    <property type="molecule type" value="Genomic_DNA"/>
</dbReference>
<keyword evidence="3" id="KW-1185">Reference proteome</keyword>
<evidence type="ECO:0000313" key="2">
    <source>
        <dbReference type="EMBL" id="KJV07225.1"/>
    </source>
</evidence>
<feature type="signal peptide" evidence="1">
    <location>
        <begin position="1"/>
        <end position="25"/>
    </location>
</feature>
<sequence>MNRLIQKILLAWLTLAFSLANYASAESSSPIDLSKFYILPVSIEANEAIPLADTDLALEYSLKVALRKQAILQINPYIHSLSLQTTITSYSHERLVVLISVYDEQNLIQRFELSRIVPVNAEWPVHLTSLAEDIMLELQHKMVELPCYPNCITEPPCNEQCEPQHAFIYFYPAYQPIIIQTPSHIARIMIQPLKQ</sequence>
<dbReference type="AlphaFoldDB" id="A0A0F3IKG5"/>
<accession>A0A0F3IKG5</accession>
<dbReference type="Proteomes" id="UP000033684">
    <property type="component" value="Unassembled WGS sequence"/>
</dbReference>
<reference evidence="2 3" key="2">
    <citation type="journal article" date="2016" name="Microb. Ecol.">
        <title>Genome Characteristics of a Novel Type I Methanotroph (Sn10-6) Isolated from a Flooded Indian Rice Field.</title>
        <authorList>
            <person name="Rahalkar M.C."/>
            <person name="Pandit P.S."/>
            <person name="Dhakephalkar P.K."/>
            <person name="Pore S."/>
            <person name="Arora P."/>
            <person name="Kapse N."/>
        </authorList>
    </citation>
    <scope>NUCLEOTIDE SEQUENCE [LARGE SCALE GENOMIC DNA]</scope>
    <source>
        <strain evidence="2 3">Sn10-6</strain>
    </source>
</reference>
<organism evidence="2 3">
    <name type="scientific">Methylocucumis oryzae</name>
    <dbReference type="NCBI Taxonomy" id="1632867"/>
    <lineage>
        <taxon>Bacteria</taxon>
        <taxon>Pseudomonadati</taxon>
        <taxon>Pseudomonadota</taxon>
        <taxon>Gammaproteobacteria</taxon>
        <taxon>Methylococcales</taxon>
        <taxon>Methylococcaceae</taxon>
        <taxon>Methylocucumis</taxon>
    </lineage>
</organism>
<evidence type="ECO:0000313" key="3">
    <source>
        <dbReference type="Proteomes" id="UP000033684"/>
    </source>
</evidence>
<keyword evidence="1" id="KW-0732">Signal</keyword>
<dbReference type="RefSeq" id="WP_045778560.1">
    <property type="nucleotide sequence ID" value="NZ_LAJX01000052.1"/>
</dbReference>
<feature type="chain" id="PRO_5002462221" evidence="1">
    <location>
        <begin position="26"/>
        <end position="195"/>
    </location>
</feature>
<evidence type="ECO:0000256" key="1">
    <source>
        <dbReference type="SAM" id="SignalP"/>
    </source>
</evidence>
<proteinExistence type="predicted"/>
<comment type="caution">
    <text evidence="2">The sequence shown here is derived from an EMBL/GenBank/DDBJ whole genome shotgun (WGS) entry which is preliminary data.</text>
</comment>
<name>A0A0F3IKG5_9GAMM</name>